<evidence type="ECO:0000256" key="3">
    <source>
        <dbReference type="ARBA" id="ARBA00022475"/>
    </source>
</evidence>
<protein>
    <submittedName>
        <fullName evidence="9">ABC-type transporter, integral membrane subunit</fullName>
    </submittedName>
</protein>
<feature type="domain" description="ABC transmembrane type-1" evidence="8">
    <location>
        <begin position="78"/>
        <end position="264"/>
    </location>
</feature>
<feature type="transmembrane region" description="Helical" evidence="7">
    <location>
        <begin position="148"/>
        <end position="167"/>
    </location>
</feature>
<feature type="transmembrane region" description="Helical" evidence="7">
    <location>
        <begin position="115"/>
        <end position="136"/>
    </location>
</feature>
<evidence type="ECO:0000256" key="2">
    <source>
        <dbReference type="ARBA" id="ARBA00022448"/>
    </source>
</evidence>
<dbReference type="KEGG" id="cle:Clole_2646"/>
<proteinExistence type="inferred from homology"/>
<feature type="transmembrane region" description="Helical" evidence="7">
    <location>
        <begin position="84"/>
        <end position="103"/>
    </location>
</feature>
<dbReference type="PROSITE" id="PS50928">
    <property type="entry name" value="ABC_TM1"/>
    <property type="match status" value="1"/>
</dbReference>
<dbReference type="Gene3D" id="1.10.3720.10">
    <property type="entry name" value="MetI-like"/>
    <property type="match status" value="1"/>
</dbReference>
<evidence type="ECO:0000313" key="10">
    <source>
        <dbReference type="Proteomes" id="UP000008467"/>
    </source>
</evidence>
<keyword evidence="10" id="KW-1185">Reference proteome</keyword>
<dbReference type="STRING" id="642492.Clole_2646"/>
<keyword evidence="3" id="KW-1003">Cell membrane</keyword>
<dbReference type="InterPro" id="IPR035906">
    <property type="entry name" value="MetI-like_sf"/>
</dbReference>
<sequence>MKKLKQGMTYVGMGLLIVSILFPVYYLFSHSLKGEALIKAIYSQPMGLWERTFPKPFYINLDQYYRLLFRTPQYLVYFWNTLRVVVPIVILQLLLSILAAFGFSKLKFWGSETLFFIYIIMMLMPFQVTLVPNYMILSKLQFLDSYKALILPGAFGTFGVFFLKQFMEGIDASFIEEGRLLGANDRQVLSYILVPMCKPVIVAAAVLLFIDYWSMVEQPLIFISTREKLPLSVYLSSLAMSNIHIGFACSVLYMVLPLLLVIYAQDDLSDGLKISSLK</sequence>
<feature type="transmembrane region" description="Helical" evidence="7">
    <location>
        <begin position="188"/>
        <end position="210"/>
    </location>
</feature>
<evidence type="ECO:0000256" key="5">
    <source>
        <dbReference type="ARBA" id="ARBA00022989"/>
    </source>
</evidence>
<organism evidence="9 10">
    <name type="scientific">Cellulosilyticum lentocellum (strain ATCC 49066 / DSM 5427 / NCIMB 11756 / RHM5)</name>
    <name type="common">Clostridium lentocellum</name>
    <dbReference type="NCBI Taxonomy" id="642492"/>
    <lineage>
        <taxon>Bacteria</taxon>
        <taxon>Bacillati</taxon>
        <taxon>Bacillota</taxon>
        <taxon>Clostridia</taxon>
        <taxon>Lachnospirales</taxon>
        <taxon>Cellulosilyticaceae</taxon>
        <taxon>Cellulosilyticum</taxon>
    </lineage>
</organism>
<dbReference type="InterPro" id="IPR000515">
    <property type="entry name" value="MetI-like"/>
</dbReference>
<dbReference type="CDD" id="cd06261">
    <property type="entry name" value="TM_PBP2"/>
    <property type="match status" value="1"/>
</dbReference>
<accession>F2JJ54</accession>
<name>F2JJ54_CELLD</name>
<feature type="transmembrane region" description="Helical" evidence="7">
    <location>
        <begin position="243"/>
        <end position="264"/>
    </location>
</feature>
<keyword evidence="5 7" id="KW-1133">Transmembrane helix</keyword>
<evidence type="ECO:0000256" key="6">
    <source>
        <dbReference type="ARBA" id="ARBA00023136"/>
    </source>
</evidence>
<dbReference type="EMBL" id="CP002582">
    <property type="protein sequence ID" value="ADZ84347.1"/>
    <property type="molecule type" value="Genomic_DNA"/>
</dbReference>
<dbReference type="GO" id="GO:0005886">
    <property type="term" value="C:plasma membrane"/>
    <property type="evidence" value="ECO:0007669"/>
    <property type="project" value="UniProtKB-SubCell"/>
</dbReference>
<dbReference type="RefSeq" id="WP_013657640.1">
    <property type="nucleotide sequence ID" value="NC_015275.1"/>
</dbReference>
<comment type="similarity">
    <text evidence="7">Belongs to the binding-protein-dependent transport system permease family.</text>
</comment>
<evidence type="ECO:0000256" key="4">
    <source>
        <dbReference type="ARBA" id="ARBA00022692"/>
    </source>
</evidence>
<keyword evidence="2 7" id="KW-0813">Transport</keyword>
<dbReference type="Pfam" id="PF00528">
    <property type="entry name" value="BPD_transp_1"/>
    <property type="match status" value="1"/>
</dbReference>
<gene>
    <name evidence="9" type="ordered locus">Clole_2646</name>
</gene>
<dbReference type="AlphaFoldDB" id="F2JJ54"/>
<dbReference type="GO" id="GO:0055085">
    <property type="term" value="P:transmembrane transport"/>
    <property type="evidence" value="ECO:0007669"/>
    <property type="project" value="InterPro"/>
</dbReference>
<dbReference type="PANTHER" id="PTHR43744:SF12">
    <property type="entry name" value="ABC TRANSPORTER PERMEASE PROTEIN MG189-RELATED"/>
    <property type="match status" value="1"/>
</dbReference>
<dbReference type="HOGENOM" id="CLU_016047_1_1_9"/>
<evidence type="ECO:0000313" key="9">
    <source>
        <dbReference type="EMBL" id="ADZ84347.1"/>
    </source>
</evidence>
<evidence type="ECO:0000256" key="7">
    <source>
        <dbReference type="RuleBase" id="RU363032"/>
    </source>
</evidence>
<dbReference type="eggNOG" id="COG0395">
    <property type="taxonomic scope" value="Bacteria"/>
</dbReference>
<reference evidence="9 10" key="1">
    <citation type="journal article" date="2011" name="J. Bacteriol.">
        <title>Complete genome sequence of the cellulose-degrading bacterium Cellulosilyticum lentocellum.</title>
        <authorList>
            <consortium name="US DOE Joint Genome Institute"/>
            <person name="Miller D.A."/>
            <person name="Suen G."/>
            <person name="Bruce D."/>
            <person name="Copeland A."/>
            <person name="Cheng J.F."/>
            <person name="Detter C."/>
            <person name="Goodwin L.A."/>
            <person name="Han C.S."/>
            <person name="Hauser L.J."/>
            <person name="Land M.L."/>
            <person name="Lapidus A."/>
            <person name="Lucas S."/>
            <person name="Meincke L."/>
            <person name="Pitluck S."/>
            <person name="Tapia R."/>
            <person name="Teshima H."/>
            <person name="Woyke T."/>
            <person name="Fox B.G."/>
            <person name="Angert E.R."/>
            <person name="Currie C.R."/>
        </authorList>
    </citation>
    <scope>NUCLEOTIDE SEQUENCE [LARGE SCALE GENOMIC DNA]</scope>
    <source>
        <strain evidence="10">ATCC 49066 / DSM 5427 / NCIMB 11756 / RHM5</strain>
    </source>
</reference>
<feature type="transmembrane region" description="Helical" evidence="7">
    <location>
        <begin position="7"/>
        <end position="28"/>
    </location>
</feature>
<dbReference type="Proteomes" id="UP000008467">
    <property type="component" value="Chromosome"/>
</dbReference>
<keyword evidence="6 7" id="KW-0472">Membrane</keyword>
<dbReference type="PANTHER" id="PTHR43744">
    <property type="entry name" value="ABC TRANSPORTER PERMEASE PROTEIN MG189-RELATED-RELATED"/>
    <property type="match status" value="1"/>
</dbReference>
<keyword evidence="4 7" id="KW-0812">Transmembrane</keyword>
<comment type="subcellular location">
    <subcellularLocation>
        <location evidence="1 7">Cell membrane</location>
        <topology evidence="1 7">Multi-pass membrane protein</topology>
    </subcellularLocation>
</comment>
<evidence type="ECO:0000256" key="1">
    <source>
        <dbReference type="ARBA" id="ARBA00004651"/>
    </source>
</evidence>
<dbReference type="SUPFAM" id="SSF161098">
    <property type="entry name" value="MetI-like"/>
    <property type="match status" value="1"/>
</dbReference>
<evidence type="ECO:0000259" key="8">
    <source>
        <dbReference type="PROSITE" id="PS50928"/>
    </source>
</evidence>